<dbReference type="AlphaFoldDB" id="A0A0C3ARQ7"/>
<reference evidence="5" key="2">
    <citation type="submission" date="2015-01" db="EMBL/GenBank/DDBJ databases">
        <title>Evolutionary Origins and Diversification of the Mycorrhizal Mutualists.</title>
        <authorList>
            <consortium name="DOE Joint Genome Institute"/>
            <consortium name="Mycorrhizal Genomics Consortium"/>
            <person name="Kohler A."/>
            <person name="Kuo A."/>
            <person name="Nagy L.G."/>
            <person name="Floudas D."/>
            <person name="Copeland A."/>
            <person name="Barry K.W."/>
            <person name="Cichocki N."/>
            <person name="Veneault-Fourrey C."/>
            <person name="LaButti K."/>
            <person name="Lindquist E.A."/>
            <person name="Lipzen A."/>
            <person name="Lundell T."/>
            <person name="Morin E."/>
            <person name="Murat C."/>
            <person name="Riley R."/>
            <person name="Ohm R."/>
            <person name="Sun H."/>
            <person name="Tunlid A."/>
            <person name="Henrissat B."/>
            <person name="Grigoriev I.V."/>
            <person name="Hibbett D.S."/>
            <person name="Martin F."/>
        </authorList>
    </citation>
    <scope>NUCLEOTIDE SEQUENCE [LARGE SCALE GENOMIC DNA]</scope>
    <source>
        <strain evidence="5">MAFF 305830</strain>
    </source>
</reference>
<dbReference type="EMBL" id="KN824349">
    <property type="protein sequence ID" value="KIM22734.1"/>
    <property type="molecule type" value="Genomic_DNA"/>
</dbReference>
<dbReference type="Gene3D" id="3.40.50.720">
    <property type="entry name" value="NAD(P)-binding Rossmann-like Domain"/>
    <property type="match status" value="1"/>
</dbReference>
<feature type="domain" description="NAD-dependent epimerase/dehydratase" evidence="3">
    <location>
        <begin position="4"/>
        <end position="260"/>
    </location>
</feature>
<organism evidence="4 5">
    <name type="scientific">Serendipita vermifera MAFF 305830</name>
    <dbReference type="NCBI Taxonomy" id="933852"/>
    <lineage>
        <taxon>Eukaryota</taxon>
        <taxon>Fungi</taxon>
        <taxon>Dikarya</taxon>
        <taxon>Basidiomycota</taxon>
        <taxon>Agaricomycotina</taxon>
        <taxon>Agaricomycetes</taxon>
        <taxon>Sebacinales</taxon>
        <taxon>Serendipitaceae</taxon>
        <taxon>Serendipita</taxon>
    </lineage>
</organism>
<evidence type="ECO:0000259" key="3">
    <source>
        <dbReference type="Pfam" id="PF01370"/>
    </source>
</evidence>
<dbReference type="Proteomes" id="UP000054097">
    <property type="component" value="Unassembled WGS sequence"/>
</dbReference>
<evidence type="ECO:0000256" key="1">
    <source>
        <dbReference type="ARBA" id="ARBA00023002"/>
    </source>
</evidence>
<proteinExistence type="inferred from homology"/>
<dbReference type="HOGENOM" id="CLU_007383_9_2_1"/>
<dbReference type="Pfam" id="PF01370">
    <property type="entry name" value="Epimerase"/>
    <property type="match status" value="1"/>
</dbReference>
<sequence>MGRILLTGASGFIAAHCLAAFLEKGHFVRFTVRSQLKADQILDAKENEKYRGQLEAVIVPDIAADDAYKDALDDTLDGVIHTASPFHMNFTDPQELLGPAMRGTDGLLKAIANLAPNVKRVVITSSFAAMIDPSKGNWPGHTYAEEDWNPVTMEQALTGDKITTYRASKTFAEREAWNFVRQEKTPKVEFDLVTLCPPMVYGPIVNAQTLSSLNTSNERMWKFLNGEVKQIEPMSNPLWVDVRDLAAAHLAAYEIPAAGGNRFFIVADEFYSNQDIADAFRKARSPFSQWRPTAD</sequence>
<dbReference type="PANTHER" id="PTHR10366">
    <property type="entry name" value="NAD DEPENDENT EPIMERASE/DEHYDRATASE"/>
    <property type="match status" value="1"/>
</dbReference>
<dbReference type="SUPFAM" id="SSF51735">
    <property type="entry name" value="NAD(P)-binding Rossmann-fold domains"/>
    <property type="match status" value="1"/>
</dbReference>
<dbReference type="InterPro" id="IPR001509">
    <property type="entry name" value="Epimerase_deHydtase"/>
</dbReference>
<evidence type="ECO:0000313" key="5">
    <source>
        <dbReference type="Proteomes" id="UP000054097"/>
    </source>
</evidence>
<keyword evidence="5" id="KW-1185">Reference proteome</keyword>
<dbReference type="STRING" id="933852.A0A0C3ARQ7"/>
<gene>
    <name evidence="4" type="ORF">M408DRAFT_28483</name>
</gene>
<dbReference type="OrthoDB" id="2735536at2759"/>
<dbReference type="PANTHER" id="PTHR10366:SF564">
    <property type="entry name" value="STEROL-4-ALPHA-CARBOXYLATE 3-DEHYDROGENASE, DECARBOXYLATING"/>
    <property type="match status" value="1"/>
</dbReference>
<accession>A0A0C3ARQ7</accession>
<keyword evidence="1" id="KW-0560">Oxidoreductase</keyword>
<evidence type="ECO:0000256" key="2">
    <source>
        <dbReference type="ARBA" id="ARBA00023445"/>
    </source>
</evidence>
<dbReference type="GO" id="GO:0016616">
    <property type="term" value="F:oxidoreductase activity, acting on the CH-OH group of donors, NAD or NADP as acceptor"/>
    <property type="evidence" value="ECO:0007669"/>
    <property type="project" value="TreeGrafter"/>
</dbReference>
<name>A0A0C3ARQ7_SERVB</name>
<dbReference type="InterPro" id="IPR050425">
    <property type="entry name" value="NAD(P)_dehydrat-like"/>
</dbReference>
<reference evidence="4 5" key="1">
    <citation type="submission" date="2014-04" db="EMBL/GenBank/DDBJ databases">
        <authorList>
            <consortium name="DOE Joint Genome Institute"/>
            <person name="Kuo A."/>
            <person name="Zuccaro A."/>
            <person name="Kohler A."/>
            <person name="Nagy L.G."/>
            <person name="Floudas D."/>
            <person name="Copeland A."/>
            <person name="Barry K.W."/>
            <person name="Cichocki N."/>
            <person name="Veneault-Fourrey C."/>
            <person name="LaButti K."/>
            <person name="Lindquist E.A."/>
            <person name="Lipzen A."/>
            <person name="Lundell T."/>
            <person name="Morin E."/>
            <person name="Murat C."/>
            <person name="Sun H."/>
            <person name="Tunlid A."/>
            <person name="Henrissat B."/>
            <person name="Grigoriev I.V."/>
            <person name="Hibbett D.S."/>
            <person name="Martin F."/>
            <person name="Nordberg H.P."/>
            <person name="Cantor M.N."/>
            <person name="Hua S.X."/>
        </authorList>
    </citation>
    <scope>NUCLEOTIDE SEQUENCE [LARGE SCALE GENOMIC DNA]</scope>
    <source>
        <strain evidence="4 5">MAFF 305830</strain>
    </source>
</reference>
<dbReference type="InterPro" id="IPR036291">
    <property type="entry name" value="NAD(P)-bd_dom_sf"/>
</dbReference>
<evidence type="ECO:0000313" key="4">
    <source>
        <dbReference type="EMBL" id="KIM22734.1"/>
    </source>
</evidence>
<protein>
    <recommendedName>
        <fullName evidence="3">NAD-dependent epimerase/dehydratase domain-containing protein</fullName>
    </recommendedName>
</protein>
<comment type="similarity">
    <text evidence="2">Belongs to the NAD(P)-dependent epimerase/dehydratase family. Dihydroflavonol-4-reductase subfamily.</text>
</comment>